<evidence type="ECO:0000313" key="3">
    <source>
        <dbReference type="EMBL" id="MFC5642442.1"/>
    </source>
</evidence>
<sequence>MDTSTWVPIGTSVVAVVGTLAGTLLAGLIHSRTSRTSQAAAEAESRRSEILSTVTALVAALDDHRRAQMVRTRGRVRSTTPAGNGATPEESYTQAVHQTRSAVTGPSVTLRIICPELAEAAERAVAATFTIRDAESLADAEELRLRSKLACDALVTEAGRFLAHAI</sequence>
<feature type="transmembrane region" description="Helical" evidence="2">
    <location>
        <begin position="6"/>
        <end position="29"/>
    </location>
</feature>
<keyword evidence="2" id="KW-0472">Membrane</keyword>
<keyword evidence="2" id="KW-1133">Transmembrane helix</keyword>
<evidence type="ECO:0008006" key="5">
    <source>
        <dbReference type="Google" id="ProtNLM"/>
    </source>
</evidence>
<keyword evidence="4" id="KW-1185">Reference proteome</keyword>
<keyword evidence="2" id="KW-0812">Transmembrane</keyword>
<reference evidence="4" key="1">
    <citation type="journal article" date="2019" name="Int. J. Syst. Evol. Microbiol.">
        <title>The Global Catalogue of Microorganisms (GCM) 10K type strain sequencing project: providing services to taxonomists for standard genome sequencing and annotation.</title>
        <authorList>
            <consortium name="The Broad Institute Genomics Platform"/>
            <consortium name="The Broad Institute Genome Sequencing Center for Infectious Disease"/>
            <person name="Wu L."/>
            <person name="Ma J."/>
        </authorList>
    </citation>
    <scope>NUCLEOTIDE SEQUENCE [LARGE SCALE GENOMIC DNA]</scope>
    <source>
        <strain evidence="4">CGMCC 4.1622</strain>
    </source>
</reference>
<comment type="caution">
    <text evidence="3">The sequence shown here is derived from an EMBL/GenBank/DDBJ whole genome shotgun (WGS) entry which is preliminary data.</text>
</comment>
<proteinExistence type="predicted"/>
<dbReference type="EMBL" id="JBHSOC010000019">
    <property type="protein sequence ID" value="MFC5642442.1"/>
    <property type="molecule type" value="Genomic_DNA"/>
</dbReference>
<feature type="region of interest" description="Disordered" evidence="1">
    <location>
        <begin position="72"/>
        <end position="92"/>
    </location>
</feature>
<evidence type="ECO:0000256" key="1">
    <source>
        <dbReference type="SAM" id="MobiDB-lite"/>
    </source>
</evidence>
<gene>
    <name evidence="3" type="ORF">ACFPZF_13920</name>
</gene>
<dbReference type="Proteomes" id="UP001596066">
    <property type="component" value="Unassembled WGS sequence"/>
</dbReference>
<organism evidence="3 4">
    <name type="scientific">Kitasatospora cinereorecta</name>
    <dbReference type="NCBI Taxonomy" id="285560"/>
    <lineage>
        <taxon>Bacteria</taxon>
        <taxon>Bacillati</taxon>
        <taxon>Actinomycetota</taxon>
        <taxon>Actinomycetes</taxon>
        <taxon>Kitasatosporales</taxon>
        <taxon>Streptomycetaceae</taxon>
        <taxon>Kitasatospora</taxon>
    </lineage>
</organism>
<evidence type="ECO:0000313" key="4">
    <source>
        <dbReference type="Proteomes" id="UP001596066"/>
    </source>
</evidence>
<dbReference type="RefSeq" id="WP_346140668.1">
    <property type="nucleotide sequence ID" value="NZ_BAAAUA010000002.1"/>
</dbReference>
<name>A0ABW0V9I2_9ACTN</name>
<accession>A0ABW0V9I2</accession>
<protein>
    <recommendedName>
        <fullName evidence="5">Protein kilB</fullName>
    </recommendedName>
</protein>
<evidence type="ECO:0000256" key="2">
    <source>
        <dbReference type="SAM" id="Phobius"/>
    </source>
</evidence>